<accession>A0A133XT63</accession>
<keyword evidence="10 15" id="KW-0949">S-adenosyl-L-methionine</keyword>
<evidence type="ECO:0000256" key="10">
    <source>
        <dbReference type="ARBA" id="ARBA00022691"/>
    </source>
</evidence>
<dbReference type="NCBIfam" id="TIGR00088">
    <property type="entry name" value="trmD"/>
    <property type="match status" value="1"/>
</dbReference>
<evidence type="ECO:0000259" key="18">
    <source>
        <dbReference type="Pfam" id="PF01746"/>
    </source>
</evidence>
<evidence type="ECO:0000256" key="11">
    <source>
        <dbReference type="ARBA" id="ARBA00022694"/>
    </source>
</evidence>
<dbReference type="PANTHER" id="PTHR46417:SF1">
    <property type="entry name" value="TRNA (GUANINE-N(1)-)-METHYLTRANSFERASE"/>
    <property type="match status" value="1"/>
</dbReference>
<dbReference type="PATRIC" id="fig|87541.4.peg.1436"/>
<dbReference type="EMBL" id="LSCQ01000083">
    <property type="protein sequence ID" value="KXB34137.1"/>
    <property type="molecule type" value="Genomic_DNA"/>
</dbReference>
<dbReference type="PANTHER" id="PTHR46417">
    <property type="entry name" value="TRNA (GUANINE-N(1)-)-METHYLTRANSFERASE"/>
    <property type="match status" value="1"/>
</dbReference>
<evidence type="ECO:0000256" key="14">
    <source>
        <dbReference type="ARBA" id="ARBA00047783"/>
    </source>
</evidence>
<dbReference type="OrthoDB" id="9807416at2"/>
<comment type="subunit">
    <text evidence="4 15 17">Homodimer.</text>
</comment>
<dbReference type="GO" id="GO:0002939">
    <property type="term" value="P:tRNA N1-guanine methylation"/>
    <property type="evidence" value="ECO:0007669"/>
    <property type="project" value="TreeGrafter"/>
</dbReference>
<evidence type="ECO:0000256" key="7">
    <source>
        <dbReference type="ARBA" id="ARBA00022490"/>
    </source>
</evidence>
<keyword evidence="7 15" id="KW-0963">Cytoplasm</keyword>
<dbReference type="PIRSF" id="PIRSF000386">
    <property type="entry name" value="tRNA_mtase"/>
    <property type="match status" value="1"/>
</dbReference>
<dbReference type="InterPro" id="IPR029026">
    <property type="entry name" value="tRNA_m1G_MTases_N"/>
</dbReference>
<organism evidence="19 20">
    <name type="scientific">Aerococcus christensenii</name>
    <dbReference type="NCBI Taxonomy" id="87541"/>
    <lineage>
        <taxon>Bacteria</taxon>
        <taxon>Bacillati</taxon>
        <taxon>Bacillota</taxon>
        <taxon>Bacilli</taxon>
        <taxon>Lactobacillales</taxon>
        <taxon>Aerococcaceae</taxon>
        <taxon>Aerococcus</taxon>
    </lineage>
</organism>
<reference evidence="19 20" key="1">
    <citation type="submission" date="2016-01" db="EMBL/GenBank/DDBJ databases">
        <authorList>
            <person name="Oliw E.H."/>
        </authorList>
    </citation>
    <scope>NUCLEOTIDE SEQUENCE [LARGE SCALE GENOMIC DNA]</scope>
    <source>
        <strain evidence="19 20">KA00635</strain>
    </source>
</reference>
<evidence type="ECO:0000313" key="20">
    <source>
        <dbReference type="Proteomes" id="UP000070422"/>
    </source>
</evidence>
<feature type="binding site" evidence="15 16">
    <location>
        <position position="121"/>
    </location>
    <ligand>
        <name>S-adenosyl-L-methionine</name>
        <dbReference type="ChEBI" id="CHEBI:59789"/>
    </ligand>
</feature>
<comment type="function">
    <text evidence="1 15 17">Specifically methylates guanosine-37 in various tRNAs.</text>
</comment>
<evidence type="ECO:0000256" key="2">
    <source>
        <dbReference type="ARBA" id="ARBA00004496"/>
    </source>
</evidence>
<evidence type="ECO:0000256" key="8">
    <source>
        <dbReference type="ARBA" id="ARBA00022603"/>
    </source>
</evidence>
<dbReference type="Gene3D" id="1.10.1270.20">
    <property type="entry name" value="tRNA(m1g37)methyltransferase, domain 2"/>
    <property type="match status" value="1"/>
</dbReference>
<evidence type="ECO:0000256" key="9">
    <source>
        <dbReference type="ARBA" id="ARBA00022679"/>
    </source>
</evidence>
<dbReference type="Pfam" id="PF01746">
    <property type="entry name" value="tRNA_m1G_MT"/>
    <property type="match status" value="1"/>
</dbReference>
<dbReference type="AlphaFoldDB" id="A0A133XT63"/>
<dbReference type="InterPro" id="IPR016009">
    <property type="entry name" value="tRNA_MeTrfase_TRMD/TRM10"/>
</dbReference>
<dbReference type="FunFam" id="1.10.1270.20:FF:000001">
    <property type="entry name" value="tRNA (guanine-N(1)-)-methyltransferase"/>
    <property type="match status" value="1"/>
</dbReference>
<comment type="caution">
    <text evidence="19">The sequence shown here is derived from an EMBL/GenBank/DDBJ whole genome shotgun (WGS) entry which is preliminary data.</text>
</comment>
<dbReference type="SUPFAM" id="SSF75217">
    <property type="entry name" value="alpha/beta knot"/>
    <property type="match status" value="1"/>
</dbReference>
<evidence type="ECO:0000256" key="6">
    <source>
        <dbReference type="ARBA" id="ARBA00014679"/>
    </source>
</evidence>
<dbReference type="Gene3D" id="3.40.1280.10">
    <property type="match status" value="1"/>
</dbReference>
<evidence type="ECO:0000256" key="1">
    <source>
        <dbReference type="ARBA" id="ARBA00002634"/>
    </source>
</evidence>
<dbReference type="NCBIfam" id="NF000648">
    <property type="entry name" value="PRK00026.1"/>
    <property type="match status" value="1"/>
</dbReference>
<dbReference type="GO" id="GO:0005829">
    <property type="term" value="C:cytosol"/>
    <property type="evidence" value="ECO:0007669"/>
    <property type="project" value="TreeGrafter"/>
</dbReference>
<protein>
    <recommendedName>
        <fullName evidence="6 15">tRNA (guanine-N(1)-)-methyltransferase</fullName>
        <ecNumber evidence="5 15">2.1.1.228</ecNumber>
    </recommendedName>
    <alternativeName>
        <fullName evidence="12 15">M1G-methyltransferase</fullName>
    </alternativeName>
    <alternativeName>
        <fullName evidence="13 15">tRNA [GM37] methyltransferase</fullName>
    </alternativeName>
</protein>
<dbReference type="STRING" id="87541.AWM71_05010"/>
<evidence type="ECO:0000256" key="5">
    <source>
        <dbReference type="ARBA" id="ARBA00012807"/>
    </source>
</evidence>
<evidence type="ECO:0000256" key="13">
    <source>
        <dbReference type="ARBA" id="ARBA00033392"/>
    </source>
</evidence>
<evidence type="ECO:0000256" key="15">
    <source>
        <dbReference type="HAMAP-Rule" id="MF_00605"/>
    </source>
</evidence>
<evidence type="ECO:0000256" key="12">
    <source>
        <dbReference type="ARBA" id="ARBA00029736"/>
    </source>
</evidence>
<dbReference type="CDD" id="cd18080">
    <property type="entry name" value="TrmD-like"/>
    <property type="match status" value="1"/>
</dbReference>
<keyword evidence="9 15" id="KW-0808">Transferase</keyword>
<dbReference type="RefSeq" id="WP_060937155.1">
    <property type="nucleotide sequence ID" value="NZ_JASOZP010000012.1"/>
</dbReference>
<dbReference type="Proteomes" id="UP000070422">
    <property type="component" value="Unassembled WGS sequence"/>
</dbReference>
<feature type="binding site" evidence="15 16">
    <location>
        <begin position="140"/>
        <end position="145"/>
    </location>
    <ligand>
        <name>S-adenosyl-L-methionine</name>
        <dbReference type="ChEBI" id="CHEBI:59789"/>
    </ligand>
</feature>
<evidence type="ECO:0000313" key="19">
    <source>
        <dbReference type="EMBL" id="KXB34137.1"/>
    </source>
</evidence>
<comment type="catalytic activity">
    <reaction evidence="14 15 17">
        <text>guanosine(37) in tRNA + S-adenosyl-L-methionine = N(1)-methylguanosine(37) in tRNA + S-adenosyl-L-homocysteine + H(+)</text>
        <dbReference type="Rhea" id="RHEA:36899"/>
        <dbReference type="Rhea" id="RHEA-COMP:10145"/>
        <dbReference type="Rhea" id="RHEA-COMP:10147"/>
        <dbReference type="ChEBI" id="CHEBI:15378"/>
        <dbReference type="ChEBI" id="CHEBI:57856"/>
        <dbReference type="ChEBI" id="CHEBI:59789"/>
        <dbReference type="ChEBI" id="CHEBI:73542"/>
        <dbReference type="ChEBI" id="CHEBI:74269"/>
        <dbReference type="EC" id="2.1.1.228"/>
    </reaction>
</comment>
<dbReference type="GO" id="GO:0052906">
    <property type="term" value="F:tRNA (guanine(37)-N1)-methyltransferase activity"/>
    <property type="evidence" value="ECO:0007669"/>
    <property type="project" value="UniProtKB-UniRule"/>
</dbReference>
<feature type="domain" description="tRNA methyltransferase TRMD/TRM10-type" evidence="18">
    <location>
        <begin position="1"/>
        <end position="231"/>
    </location>
</feature>
<dbReference type="HAMAP" id="MF_00605">
    <property type="entry name" value="TrmD"/>
    <property type="match status" value="1"/>
</dbReference>
<evidence type="ECO:0000256" key="16">
    <source>
        <dbReference type="PIRSR" id="PIRSR000386-1"/>
    </source>
</evidence>
<evidence type="ECO:0000256" key="17">
    <source>
        <dbReference type="RuleBase" id="RU003464"/>
    </source>
</evidence>
<dbReference type="InterPro" id="IPR029028">
    <property type="entry name" value="Alpha/beta_knot_MTases"/>
</dbReference>
<sequence length="256" mass="29082">MKIEVLSLFPEMFKAPMNSSILGKAQEKGVLSVHVTDFREYSENKHGHVDDYPFGGGAGMLLQVRPIHRALEALDERLVDHQLSASEKPARVILMDPSGETFTQKKAEELAQEDQLIFICGHYEGYDERIRQYVTDEISVGDFILTGGELGAMVVIDATARLLDEAVGNEASIESESFTTGLLEYPQYTRPRDFMGMSVPDVLISGDHQKIADWKRKEALRRTYQRRPDLLVNRALTSEEEEWLEEFRQEEQSKGE</sequence>
<proteinExistence type="inferred from homology"/>
<dbReference type="InterPro" id="IPR023148">
    <property type="entry name" value="tRNA_m1G_MeTrfase_C_sf"/>
</dbReference>
<name>A0A133XT63_9LACT</name>
<evidence type="ECO:0000256" key="3">
    <source>
        <dbReference type="ARBA" id="ARBA00007630"/>
    </source>
</evidence>
<dbReference type="FunFam" id="3.40.1280.10:FF:000001">
    <property type="entry name" value="tRNA (guanine-N(1)-)-methyltransferase"/>
    <property type="match status" value="1"/>
</dbReference>
<gene>
    <name evidence="15" type="primary">trmD</name>
    <name evidence="19" type="ORF">HMPREF3187_01450</name>
</gene>
<evidence type="ECO:0000256" key="4">
    <source>
        <dbReference type="ARBA" id="ARBA00011738"/>
    </source>
</evidence>
<keyword evidence="8 15" id="KW-0489">Methyltransferase</keyword>
<comment type="subcellular location">
    <subcellularLocation>
        <location evidence="2 15 17">Cytoplasm</location>
    </subcellularLocation>
</comment>
<dbReference type="InterPro" id="IPR002649">
    <property type="entry name" value="tRNA_m1G_MeTrfase_TrmD"/>
</dbReference>
<comment type="similarity">
    <text evidence="3 15 17">Belongs to the RNA methyltransferase TrmD family.</text>
</comment>
<keyword evidence="11 15" id="KW-0819">tRNA processing</keyword>
<dbReference type="EC" id="2.1.1.228" evidence="5 15"/>